<dbReference type="KEGG" id="fek:C1H87_22030"/>
<feature type="transmembrane region" description="Helical" evidence="2">
    <location>
        <begin position="6"/>
        <end position="26"/>
    </location>
</feature>
<keyword evidence="2" id="KW-0812">Transmembrane</keyword>
<dbReference type="Pfam" id="PF13306">
    <property type="entry name" value="LRR_5"/>
    <property type="match status" value="3"/>
</dbReference>
<feature type="transmembrane region" description="Helical" evidence="2">
    <location>
        <begin position="38"/>
        <end position="57"/>
    </location>
</feature>
<dbReference type="InterPro" id="IPR026906">
    <property type="entry name" value="LRR_5"/>
</dbReference>
<protein>
    <recommendedName>
        <fullName evidence="3">Secretion system C-terminal sorting domain-containing protein</fullName>
    </recommendedName>
</protein>
<dbReference type="NCBIfam" id="TIGR04183">
    <property type="entry name" value="Por_Secre_tail"/>
    <property type="match status" value="1"/>
</dbReference>
<keyword evidence="2" id="KW-0472">Membrane</keyword>
<keyword evidence="1" id="KW-0732">Signal</keyword>
<keyword evidence="2" id="KW-1133">Transmembrane helix</keyword>
<dbReference type="InterPro" id="IPR053139">
    <property type="entry name" value="Surface_bspA-like"/>
</dbReference>
<dbReference type="Gene3D" id="3.80.10.10">
    <property type="entry name" value="Ribonuclease Inhibitor"/>
    <property type="match status" value="3"/>
</dbReference>
<keyword evidence="5" id="KW-1185">Reference proteome</keyword>
<dbReference type="PANTHER" id="PTHR45661">
    <property type="entry name" value="SURFACE ANTIGEN"/>
    <property type="match status" value="1"/>
</dbReference>
<dbReference type="PANTHER" id="PTHR45661:SF3">
    <property type="entry name" value="IG-LIKE DOMAIN-CONTAINING PROTEIN"/>
    <property type="match status" value="1"/>
</dbReference>
<feature type="domain" description="Secretion system C-terminal sorting" evidence="3">
    <location>
        <begin position="816"/>
        <end position="882"/>
    </location>
</feature>
<accession>A0A2K9PW09</accession>
<dbReference type="InterPro" id="IPR032675">
    <property type="entry name" value="LRR_dom_sf"/>
</dbReference>
<dbReference type="InterPro" id="IPR026444">
    <property type="entry name" value="Secre_tail"/>
</dbReference>
<dbReference type="Proteomes" id="UP000235826">
    <property type="component" value="Chromosome"/>
</dbReference>
<reference evidence="4 5" key="1">
    <citation type="submission" date="2018-01" db="EMBL/GenBank/DDBJ databases">
        <title>Complete genome sequence of Flavivirga eckloniae ECD14 isolated from seaweed Ecklonia cava.</title>
        <authorList>
            <person name="Lee J.H."/>
            <person name="Baik K.S."/>
            <person name="Seong C.N."/>
        </authorList>
    </citation>
    <scope>NUCLEOTIDE SEQUENCE [LARGE SCALE GENOMIC DNA]</scope>
    <source>
        <strain evidence="4 5">ECD14</strain>
    </source>
</reference>
<evidence type="ECO:0000256" key="2">
    <source>
        <dbReference type="SAM" id="Phobius"/>
    </source>
</evidence>
<dbReference type="AlphaFoldDB" id="A0A2K9PW09"/>
<evidence type="ECO:0000256" key="1">
    <source>
        <dbReference type="ARBA" id="ARBA00022729"/>
    </source>
</evidence>
<evidence type="ECO:0000259" key="3">
    <source>
        <dbReference type="Pfam" id="PF18962"/>
    </source>
</evidence>
<dbReference type="EMBL" id="CP025791">
    <property type="protein sequence ID" value="AUP81249.1"/>
    <property type="molecule type" value="Genomic_DNA"/>
</dbReference>
<sequence length="885" mass="97034">MSHFKKSSALIIGYFFYLVILCHQYSKVKKDNKMKKQLQLKWSFAILFIVLTATTYGQNNIGDTFTVDDLRYKITSLSPNTVKVMGYDGTPPAVLIIPSQVNGYTVTSIGVNAFKKEAADTTGKLETITIPPSVTSIESSAFAHNKLTSIKIPNVTSIGNHAFIGNQLTSVTLSEGMVTISDSAFKQNQLTSIEIPNSMQTIGNSAFGVNKLTSVTIPENVKKIEDWAFANNPYGSDWVTTHPSARDKLGLVTVFIEAANLPTTPPQTMSPPKVKSDIFTTTLGQYVDSLRQPLPPVPRHGIIDLIVPEGKAFAYRSWYRGNFFKTIREAVFTNGGFKYEITKINPNGVGEVKIIDYSATATDVTIPATVSNRASYEYDANSTIYSNGTTEYEYKVTSIGPGTFSGKDLSSVDIPEGVTSIGERAFSDNDLSIVHIPKNVKTIGKEAFQNNTNLAIVVVERSGDPPFIEDGDRDPFKNKNRGAINLIVPKGTVATYTATGSGWKDFNSTRETREKGETIDDINEDFDYEVTSLNPYEVSISKYEGTATDLGRLPDTKQVDGVIHYKVTAIGENVFIKPEARDPNVVVNRLTNVVIPEGVTSIGAQAFMFNDLTEITIPNSVTSIGSAAFQGNQLESVMISNSLITEHIGANIFSENNFTQVTISEEMTIITNGMFRENHLLTSVVIPDKVTIIGNGAFAQNLALEEVTISKEIKSIGAWAFSDTPLKTVEIKAESPPVIRDMGFPLLPSDFDIYGTVFTGRPNSGFADRRGEIDLIVPESAEQDYRDDDFWSGFKSINGDVTMSLNNTNELRDFTVYPNPAQDKIHIRLSEGQALQQVNIYNMLGAHLYTTHTSPLDVSHLSGGMYILEVTTKTGAKAVKRISIK</sequence>
<proteinExistence type="predicted"/>
<dbReference type="Pfam" id="PF18962">
    <property type="entry name" value="Por_Secre_tail"/>
    <property type="match status" value="1"/>
</dbReference>
<gene>
    <name evidence="4" type="ORF">C1H87_22030</name>
</gene>
<organism evidence="4 5">
    <name type="scientific">Flavivirga eckloniae</name>
    <dbReference type="NCBI Taxonomy" id="1803846"/>
    <lineage>
        <taxon>Bacteria</taxon>
        <taxon>Pseudomonadati</taxon>
        <taxon>Bacteroidota</taxon>
        <taxon>Flavobacteriia</taxon>
        <taxon>Flavobacteriales</taxon>
        <taxon>Flavobacteriaceae</taxon>
        <taxon>Flavivirga</taxon>
    </lineage>
</organism>
<dbReference type="SUPFAM" id="SSF52058">
    <property type="entry name" value="L domain-like"/>
    <property type="match status" value="1"/>
</dbReference>
<evidence type="ECO:0000313" key="4">
    <source>
        <dbReference type="EMBL" id="AUP81249.1"/>
    </source>
</evidence>
<evidence type="ECO:0000313" key="5">
    <source>
        <dbReference type="Proteomes" id="UP000235826"/>
    </source>
</evidence>
<name>A0A2K9PW09_9FLAO</name>